<evidence type="ECO:0000313" key="2">
    <source>
        <dbReference type="Proteomes" id="UP000663903"/>
    </source>
</evidence>
<keyword evidence="2" id="KW-1185">Reference proteome</keyword>
<accession>A0A975H3A1</accession>
<dbReference type="PROSITE" id="PS51257">
    <property type="entry name" value="PROKAR_LIPOPROTEIN"/>
    <property type="match status" value="1"/>
</dbReference>
<sequence>MAWRNINLHPWSRRALLTLVAAALLVLIGCALIYRAMWSRYGAGLDQLESRIERLDGVLQSGADIQGRLAAARRQVQPWLYPGGDSAQNDVTQRLRELVVAAECTLVSSQAAAVAGEDGKLSRIRLSATVTGDWAQLLQLLERLQSQQPPLWTSSVNLMREGGNTPNAPQKARLGLQLEATLAPGKGVAP</sequence>
<dbReference type="NCBIfam" id="NF040576">
    <property type="entry name" value="T2SS_GspM_XpsM"/>
    <property type="match status" value="1"/>
</dbReference>
<dbReference type="EMBL" id="CP071796">
    <property type="protein sequence ID" value="QTD45045.1"/>
    <property type="molecule type" value="Genomic_DNA"/>
</dbReference>
<reference evidence="1" key="1">
    <citation type="submission" date="2021-03" db="EMBL/GenBank/DDBJ databases">
        <title>Ottowia sp. 27C isolated from the cloaca of a Giant Asian pond turtle (Heosemys grandis).</title>
        <authorList>
            <person name="Spergser J."/>
            <person name="Busse H.-J."/>
        </authorList>
    </citation>
    <scope>NUCLEOTIDE SEQUENCE</scope>
    <source>
        <strain evidence="1">27C</strain>
    </source>
</reference>
<evidence type="ECO:0000313" key="1">
    <source>
        <dbReference type="EMBL" id="QTD45045.1"/>
    </source>
</evidence>
<dbReference type="Pfam" id="PF10741">
    <property type="entry name" value="T2SSM_b"/>
    <property type="match status" value="1"/>
</dbReference>
<dbReference type="AlphaFoldDB" id="A0A975H3A1"/>
<dbReference type="InterPro" id="IPR034756">
    <property type="entry name" value="T2SSM_b"/>
</dbReference>
<dbReference type="KEGG" id="otd:J1M35_18760"/>
<organism evidence="1 2">
    <name type="scientific">Ottowia testudinis</name>
    <dbReference type="NCBI Taxonomy" id="2816950"/>
    <lineage>
        <taxon>Bacteria</taxon>
        <taxon>Pseudomonadati</taxon>
        <taxon>Pseudomonadota</taxon>
        <taxon>Betaproteobacteria</taxon>
        <taxon>Burkholderiales</taxon>
        <taxon>Comamonadaceae</taxon>
        <taxon>Ottowia</taxon>
    </lineage>
</organism>
<protein>
    <submittedName>
        <fullName evidence="1">General secretion pathway protein GspM</fullName>
    </submittedName>
</protein>
<name>A0A975H3A1_9BURK</name>
<proteinExistence type="predicted"/>
<gene>
    <name evidence="1" type="ORF">J1M35_18760</name>
</gene>
<dbReference type="RefSeq" id="WP_208008797.1">
    <property type="nucleotide sequence ID" value="NZ_CP071796.1"/>
</dbReference>
<dbReference type="Proteomes" id="UP000663903">
    <property type="component" value="Chromosome"/>
</dbReference>